<evidence type="ECO:0000313" key="1">
    <source>
        <dbReference type="EMBL" id="KAL1505435.1"/>
    </source>
</evidence>
<dbReference type="EMBL" id="JBDJPC010000004">
    <property type="protein sequence ID" value="KAL1505435.1"/>
    <property type="molecule type" value="Genomic_DNA"/>
</dbReference>
<evidence type="ECO:0000313" key="2">
    <source>
        <dbReference type="Proteomes" id="UP001566132"/>
    </source>
</evidence>
<dbReference type="Proteomes" id="UP001566132">
    <property type="component" value="Unassembled WGS sequence"/>
</dbReference>
<protein>
    <submittedName>
        <fullName evidence="1">Uncharacterized protein</fullName>
    </submittedName>
</protein>
<dbReference type="AlphaFoldDB" id="A0ABD1EWL2"/>
<proteinExistence type="predicted"/>
<accession>A0ABD1EWL2</accession>
<sequence>MRYWPSGRRARIHVATSISGNIALTRTEGHRNRSGAPGELKICLGNICGLTVAETKTVKRTFSTYELSRY</sequence>
<reference evidence="1 2" key="1">
    <citation type="submission" date="2024-05" db="EMBL/GenBank/DDBJ databases">
        <title>Genetic variation in Jamaican populations of the coffee berry borer (Hypothenemus hampei).</title>
        <authorList>
            <person name="Errbii M."/>
            <person name="Myrie A."/>
        </authorList>
    </citation>
    <scope>NUCLEOTIDE SEQUENCE [LARGE SCALE GENOMIC DNA]</scope>
    <source>
        <strain evidence="1">JA-Hopewell-2020-01-JO</strain>
        <tissue evidence="1">Whole body</tissue>
    </source>
</reference>
<gene>
    <name evidence="1" type="ORF">ABEB36_005005</name>
</gene>
<name>A0ABD1EWL2_HYPHA</name>
<keyword evidence="2" id="KW-1185">Reference proteome</keyword>
<comment type="caution">
    <text evidence="1">The sequence shown here is derived from an EMBL/GenBank/DDBJ whole genome shotgun (WGS) entry which is preliminary data.</text>
</comment>
<organism evidence="1 2">
    <name type="scientific">Hypothenemus hampei</name>
    <name type="common">Coffee berry borer</name>
    <dbReference type="NCBI Taxonomy" id="57062"/>
    <lineage>
        <taxon>Eukaryota</taxon>
        <taxon>Metazoa</taxon>
        <taxon>Ecdysozoa</taxon>
        <taxon>Arthropoda</taxon>
        <taxon>Hexapoda</taxon>
        <taxon>Insecta</taxon>
        <taxon>Pterygota</taxon>
        <taxon>Neoptera</taxon>
        <taxon>Endopterygota</taxon>
        <taxon>Coleoptera</taxon>
        <taxon>Polyphaga</taxon>
        <taxon>Cucujiformia</taxon>
        <taxon>Curculionidae</taxon>
        <taxon>Scolytinae</taxon>
        <taxon>Hypothenemus</taxon>
    </lineage>
</organism>